<feature type="compositionally biased region" description="Basic and acidic residues" evidence="2">
    <location>
        <begin position="1"/>
        <end position="10"/>
    </location>
</feature>
<protein>
    <recommendedName>
        <fullName evidence="5">Extracellular solute-binding protein</fullName>
    </recommendedName>
</protein>
<comment type="caution">
    <text evidence="3">The sequence shown here is derived from an EMBL/GenBank/DDBJ whole genome shotgun (WGS) entry which is preliminary data.</text>
</comment>
<evidence type="ECO:0008006" key="5">
    <source>
        <dbReference type="Google" id="ProtNLM"/>
    </source>
</evidence>
<accession>A0A917DC57</accession>
<dbReference type="PANTHER" id="PTHR30006">
    <property type="entry name" value="THIAMINE-BINDING PERIPLASMIC PROTEIN-RELATED"/>
    <property type="match status" value="1"/>
</dbReference>
<evidence type="ECO:0000313" key="3">
    <source>
        <dbReference type="EMBL" id="GGD25654.1"/>
    </source>
</evidence>
<dbReference type="EMBL" id="BMHO01000001">
    <property type="protein sequence ID" value="GGD25654.1"/>
    <property type="molecule type" value="Genomic_DNA"/>
</dbReference>
<organism evidence="3 4">
    <name type="scientific">Microbacterium faecale</name>
    <dbReference type="NCBI Taxonomy" id="1804630"/>
    <lineage>
        <taxon>Bacteria</taxon>
        <taxon>Bacillati</taxon>
        <taxon>Actinomycetota</taxon>
        <taxon>Actinomycetes</taxon>
        <taxon>Micrococcales</taxon>
        <taxon>Microbacteriaceae</taxon>
        <taxon>Microbacterium</taxon>
    </lineage>
</organism>
<feature type="region of interest" description="Disordered" evidence="2">
    <location>
        <begin position="1"/>
        <end position="34"/>
    </location>
</feature>
<reference evidence="3" key="1">
    <citation type="journal article" date="2014" name="Int. J. Syst. Evol. Microbiol.">
        <title>Complete genome sequence of Corynebacterium casei LMG S-19264T (=DSM 44701T), isolated from a smear-ripened cheese.</title>
        <authorList>
            <consortium name="US DOE Joint Genome Institute (JGI-PGF)"/>
            <person name="Walter F."/>
            <person name="Albersmeier A."/>
            <person name="Kalinowski J."/>
            <person name="Ruckert C."/>
        </authorList>
    </citation>
    <scope>NUCLEOTIDE SEQUENCE</scope>
    <source>
        <strain evidence="3">CGMCC 1.15152</strain>
    </source>
</reference>
<reference evidence="3" key="2">
    <citation type="submission" date="2020-09" db="EMBL/GenBank/DDBJ databases">
        <authorList>
            <person name="Sun Q."/>
            <person name="Zhou Y."/>
        </authorList>
    </citation>
    <scope>NUCLEOTIDE SEQUENCE</scope>
    <source>
        <strain evidence="3">CGMCC 1.15152</strain>
    </source>
</reference>
<keyword evidence="1" id="KW-0732">Signal</keyword>
<evidence type="ECO:0000256" key="2">
    <source>
        <dbReference type="SAM" id="MobiDB-lite"/>
    </source>
</evidence>
<name>A0A917DC57_9MICO</name>
<dbReference type="Pfam" id="PF13343">
    <property type="entry name" value="SBP_bac_6"/>
    <property type="match status" value="1"/>
</dbReference>
<keyword evidence="4" id="KW-1185">Reference proteome</keyword>
<proteinExistence type="predicted"/>
<dbReference type="Gene3D" id="3.40.190.10">
    <property type="entry name" value="Periplasmic binding protein-like II"/>
    <property type="match status" value="1"/>
</dbReference>
<evidence type="ECO:0000313" key="4">
    <source>
        <dbReference type="Proteomes" id="UP000633205"/>
    </source>
</evidence>
<evidence type="ECO:0000256" key="1">
    <source>
        <dbReference type="ARBA" id="ARBA00022729"/>
    </source>
</evidence>
<gene>
    <name evidence="3" type="ORF">GCM10010915_02080</name>
</gene>
<dbReference type="Proteomes" id="UP000633205">
    <property type="component" value="Unassembled WGS sequence"/>
</dbReference>
<dbReference type="PANTHER" id="PTHR30006:SF2">
    <property type="entry name" value="ABC TRANSPORTER SUBSTRATE-BINDING PROTEIN"/>
    <property type="match status" value="1"/>
</dbReference>
<dbReference type="AlphaFoldDB" id="A0A917DC57"/>
<sequence>MSLSRGRDDMGIPNSYPGGAPRSASLHHETKESDMKRPIAFRTMSILVAAGTVAALAACGGGQDAAAPADGEARDGWVDAADLDLSGLGFDDDAEEAVRDLYQEAHDSGEESMMMYGSNHTLREPLRELFMERFPGTELETTELVGPQLQSTLETERSTGQNIGDQMENAGGARYASLGFSEQYLPPAFVMPEGLSENMESHMKGAEDGYVTAQWSLFGVGVNTDKMDPADVPTDWAELADPQWKDKIVMHDPSVPGGGQGFLSRLYLSGAIDDATLEGIADNVALKGEFAQTIQSLSQGEYPMMIGVDAPYVSLNKARGVPVEIVFMDEENIAMPQQSFVMKDAPHPNTARLWLNWIFSEEAQAVIAEAGNTPVVDVPSPHGLPAFSDANLAEIPSQEALDSEAEMISEKFGEVFQNR</sequence>
<dbReference type="SUPFAM" id="SSF53850">
    <property type="entry name" value="Periplasmic binding protein-like II"/>
    <property type="match status" value="1"/>
</dbReference>